<evidence type="ECO:0000313" key="5">
    <source>
        <dbReference type="Proteomes" id="UP001465755"/>
    </source>
</evidence>
<accession>A0AAW1PNY6</accession>
<evidence type="ECO:0000256" key="1">
    <source>
        <dbReference type="ARBA" id="ARBA00004370"/>
    </source>
</evidence>
<dbReference type="Pfam" id="PF05757">
    <property type="entry name" value="PsbQ"/>
    <property type="match status" value="1"/>
</dbReference>
<dbReference type="GO" id="GO:0019898">
    <property type="term" value="C:extrinsic component of membrane"/>
    <property type="evidence" value="ECO:0007669"/>
    <property type="project" value="InterPro"/>
</dbReference>
<keyword evidence="5" id="KW-1185">Reference proteome</keyword>
<reference evidence="4 5" key="1">
    <citation type="journal article" date="2024" name="Nat. Commun.">
        <title>Phylogenomics reveals the evolutionary origins of lichenization in chlorophyte algae.</title>
        <authorList>
            <person name="Puginier C."/>
            <person name="Libourel C."/>
            <person name="Otte J."/>
            <person name="Skaloud P."/>
            <person name="Haon M."/>
            <person name="Grisel S."/>
            <person name="Petersen M."/>
            <person name="Berrin J.G."/>
            <person name="Delaux P.M."/>
            <person name="Dal Grande F."/>
            <person name="Keller J."/>
        </authorList>
    </citation>
    <scope>NUCLEOTIDE SEQUENCE [LARGE SCALE GENOMIC DNA]</scope>
    <source>
        <strain evidence="4 5">SAG 2036</strain>
    </source>
</reference>
<dbReference type="EMBL" id="JALJOQ010000016">
    <property type="protein sequence ID" value="KAK9809798.1"/>
    <property type="molecule type" value="Genomic_DNA"/>
</dbReference>
<dbReference type="AlphaFoldDB" id="A0AAW1PNY6"/>
<sequence length="192" mass="20951">MASSSCLPKGLALGASLELAGEGSWSGLQYALGLNEQNAIVPGAQLSSSALLHSCWRRRLLPARAAFIDMTDVRKTGAKEGMDSADQARDDNEDARKRFAFQKDVKSYLDKKQFPRVSNELSLQIGNLRYDLRQIASAGDKAARKAAEKESKQALKALETLDQYARQNKANEANQAYADALQKLGNLVKAYG</sequence>
<dbReference type="GO" id="GO:0015979">
    <property type="term" value="P:photosynthesis"/>
    <property type="evidence" value="ECO:0007669"/>
    <property type="project" value="InterPro"/>
</dbReference>
<protein>
    <submittedName>
        <fullName evidence="4">Uncharacterized protein</fullName>
    </submittedName>
</protein>
<dbReference type="Gene3D" id="1.20.120.290">
    <property type="entry name" value="Oxygen-evolving enhancer protein 3 (PsbQ), four-helix up-down bundle"/>
    <property type="match status" value="1"/>
</dbReference>
<evidence type="ECO:0000256" key="3">
    <source>
        <dbReference type="ARBA" id="ARBA00023136"/>
    </source>
</evidence>
<comment type="caution">
    <text evidence="4">The sequence shown here is derived from an EMBL/GenBank/DDBJ whole genome shotgun (WGS) entry which is preliminary data.</text>
</comment>
<name>A0AAW1PNY6_9CHLO</name>
<proteinExistence type="predicted"/>
<gene>
    <name evidence="4" type="ORF">WJX73_007607</name>
</gene>
<keyword evidence="3" id="KW-0472">Membrane</keyword>
<organism evidence="4 5">
    <name type="scientific">Symbiochloris irregularis</name>
    <dbReference type="NCBI Taxonomy" id="706552"/>
    <lineage>
        <taxon>Eukaryota</taxon>
        <taxon>Viridiplantae</taxon>
        <taxon>Chlorophyta</taxon>
        <taxon>core chlorophytes</taxon>
        <taxon>Trebouxiophyceae</taxon>
        <taxon>Trebouxiales</taxon>
        <taxon>Trebouxiaceae</taxon>
        <taxon>Symbiochloris</taxon>
    </lineage>
</organism>
<evidence type="ECO:0000313" key="4">
    <source>
        <dbReference type="EMBL" id="KAK9809798.1"/>
    </source>
</evidence>
<keyword evidence="2" id="KW-0793">Thylakoid</keyword>
<comment type="subcellular location">
    <subcellularLocation>
        <location evidence="1">Membrane</location>
    </subcellularLocation>
</comment>
<dbReference type="SUPFAM" id="SSF101112">
    <property type="entry name" value="Oxygen-evolving enhancer protein 3"/>
    <property type="match status" value="1"/>
</dbReference>
<dbReference type="GO" id="GO:0005509">
    <property type="term" value="F:calcium ion binding"/>
    <property type="evidence" value="ECO:0007669"/>
    <property type="project" value="InterPro"/>
</dbReference>
<dbReference type="InterPro" id="IPR023222">
    <property type="entry name" value="PsbQ-like_dom_sf"/>
</dbReference>
<dbReference type="InterPro" id="IPR008797">
    <property type="entry name" value="PSII_PsbQ"/>
</dbReference>
<evidence type="ECO:0000256" key="2">
    <source>
        <dbReference type="ARBA" id="ARBA00023078"/>
    </source>
</evidence>
<dbReference type="Proteomes" id="UP001465755">
    <property type="component" value="Unassembled WGS sequence"/>
</dbReference>
<dbReference type="GO" id="GO:0009654">
    <property type="term" value="C:photosystem II oxygen evolving complex"/>
    <property type="evidence" value="ECO:0007669"/>
    <property type="project" value="InterPro"/>
</dbReference>